<protein>
    <submittedName>
        <fullName evidence="4">Uncharacterized protein</fullName>
    </submittedName>
</protein>
<evidence type="ECO:0000313" key="12">
    <source>
        <dbReference type="Proteomes" id="UP000429523"/>
    </source>
</evidence>
<dbReference type="Proteomes" id="UP000433483">
    <property type="component" value="Unassembled WGS sequence"/>
</dbReference>
<evidence type="ECO:0000313" key="10">
    <source>
        <dbReference type="EMBL" id="KAE9322986.1"/>
    </source>
</evidence>
<name>A0A6A3T464_9STRA</name>
<evidence type="ECO:0000313" key="15">
    <source>
        <dbReference type="Proteomes" id="UP000440367"/>
    </source>
</evidence>
<evidence type="ECO:0000313" key="20">
    <source>
        <dbReference type="Proteomes" id="UP000486351"/>
    </source>
</evidence>
<feature type="region of interest" description="Disordered" evidence="1">
    <location>
        <begin position="1"/>
        <end position="46"/>
    </location>
</feature>
<evidence type="ECO:0000313" key="17">
    <source>
        <dbReference type="Proteomes" id="UP000441208"/>
    </source>
</evidence>
<dbReference type="Proteomes" id="UP000440732">
    <property type="component" value="Unassembled WGS sequence"/>
</dbReference>
<reference evidence="12 13" key="1">
    <citation type="submission" date="2018-08" db="EMBL/GenBank/DDBJ databases">
        <title>Genomic investigation of the strawberry pathogen Phytophthora fragariae indicates pathogenicity is determined by transcriptional variation in three key races.</title>
        <authorList>
            <person name="Adams T.M."/>
            <person name="Armitage A.D."/>
            <person name="Sobczyk M.K."/>
            <person name="Bates H.J."/>
            <person name="Dunwell J.M."/>
            <person name="Nellist C.F."/>
            <person name="Harrison R.J."/>
        </authorList>
    </citation>
    <scope>NUCLEOTIDE SEQUENCE [LARGE SCALE GENOMIC DNA]</scope>
    <source>
        <strain evidence="10 14">A4</strain>
        <strain evidence="9 15">BC-1</strain>
        <strain evidence="8 19">BC-23</strain>
        <strain evidence="7 13">NOV-27</strain>
        <strain evidence="6 16">NOV-5</strain>
        <strain evidence="4 17">NOV-71</strain>
        <strain evidence="11 20">NOV-77</strain>
        <strain evidence="2 12">NOV-9</strain>
        <strain evidence="5 21">ONT-3</strain>
        <strain evidence="3 18">SCRP245</strain>
    </source>
</reference>
<dbReference type="Proteomes" id="UP000440367">
    <property type="component" value="Unassembled WGS sequence"/>
</dbReference>
<dbReference type="EMBL" id="QXGB01000041">
    <property type="protein sequence ID" value="KAE9234985.1"/>
    <property type="molecule type" value="Genomic_DNA"/>
</dbReference>
<evidence type="ECO:0000313" key="8">
    <source>
        <dbReference type="EMBL" id="KAE9253706.1"/>
    </source>
</evidence>
<sequence length="46" mass="4906">MLGAGTPPTEKKKKLRKPRAKNTAASQKETDADPVLYESGGVSQGY</sequence>
<keyword evidence="13" id="KW-1185">Reference proteome</keyword>
<evidence type="ECO:0000313" key="14">
    <source>
        <dbReference type="Proteomes" id="UP000437068"/>
    </source>
</evidence>
<dbReference type="Proteomes" id="UP000437068">
    <property type="component" value="Unassembled WGS sequence"/>
</dbReference>
<dbReference type="Proteomes" id="UP000429523">
    <property type="component" value="Unassembled WGS sequence"/>
</dbReference>
<evidence type="ECO:0000313" key="6">
    <source>
        <dbReference type="EMBL" id="KAE9154629.1"/>
    </source>
</evidence>
<dbReference type="Proteomes" id="UP000486351">
    <property type="component" value="Unassembled WGS sequence"/>
</dbReference>
<dbReference type="AlphaFoldDB" id="A0A6A3T464"/>
<dbReference type="EMBL" id="QXFW01000178">
    <property type="protein sequence ID" value="KAE9021742.1"/>
    <property type="molecule type" value="Genomic_DNA"/>
</dbReference>
<evidence type="ECO:0000313" key="16">
    <source>
        <dbReference type="Proteomes" id="UP000440732"/>
    </source>
</evidence>
<evidence type="ECO:0000313" key="18">
    <source>
        <dbReference type="Proteomes" id="UP000460718"/>
    </source>
</evidence>
<dbReference type="Proteomes" id="UP000441208">
    <property type="component" value="Unassembled WGS sequence"/>
</dbReference>
<dbReference type="Proteomes" id="UP000460718">
    <property type="component" value="Unassembled WGS sequence"/>
</dbReference>
<evidence type="ECO:0000313" key="5">
    <source>
        <dbReference type="EMBL" id="KAE9138337.1"/>
    </source>
</evidence>
<dbReference type="Proteomes" id="UP000476176">
    <property type="component" value="Unassembled WGS sequence"/>
</dbReference>
<dbReference type="EMBL" id="QXFZ01000172">
    <property type="protein sequence ID" value="KAE9128952.1"/>
    <property type="molecule type" value="Genomic_DNA"/>
</dbReference>
<comment type="caution">
    <text evidence="4">The sequence shown here is derived from an EMBL/GenBank/DDBJ whole genome shotgun (WGS) entry which is preliminary data.</text>
</comment>
<dbReference type="EMBL" id="QXGF01000041">
    <property type="protein sequence ID" value="KAE8948707.1"/>
    <property type="molecule type" value="Genomic_DNA"/>
</dbReference>
<evidence type="ECO:0000313" key="7">
    <source>
        <dbReference type="EMBL" id="KAE9234985.1"/>
    </source>
</evidence>
<dbReference type="EMBL" id="QXGA01000033">
    <property type="protein sequence ID" value="KAE9154629.1"/>
    <property type="molecule type" value="Genomic_DNA"/>
</dbReference>
<dbReference type="EMBL" id="QXFX01000023">
    <property type="protein sequence ID" value="KAE9138337.1"/>
    <property type="molecule type" value="Genomic_DNA"/>
</dbReference>
<evidence type="ECO:0000313" key="19">
    <source>
        <dbReference type="Proteomes" id="UP000476176"/>
    </source>
</evidence>
<proteinExistence type="predicted"/>
<evidence type="ECO:0000313" key="11">
    <source>
        <dbReference type="EMBL" id="KAE9360991.1"/>
    </source>
</evidence>
<evidence type="ECO:0000313" key="2">
    <source>
        <dbReference type="EMBL" id="KAE8948707.1"/>
    </source>
</evidence>
<dbReference type="EMBL" id="QXGC01000033">
    <property type="protein sequence ID" value="KAE9253706.1"/>
    <property type="molecule type" value="Genomic_DNA"/>
</dbReference>
<feature type="compositionally biased region" description="Basic residues" evidence="1">
    <location>
        <begin position="11"/>
        <end position="20"/>
    </location>
</feature>
<gene>
    <name evidence="10" type="ORF">PF001_g4138</name>
    <name evidence="9" type="ORF">PF002_g2004</name>
    <name evidence="8" type="ORF">PF004_g1370</name>
    <name evidence="7" type="ORF">PF005_g1656</name>
    <name evidence="6" type="ORF">PF006_g1358</name>
    <name evidence="4" type="ORF">PF007_g5088</name>
    <name evidence="11" type="ORF">PF008_g1475</name>
    <name evidence="2" type="ORF">PF009_g1711</name>
    <name evidence="5" type="ORF">PF010_g990</name>
    <name evidence="3" type="ORF">PF011_g4798</name>
</gene>
<dbReference type="EMBL" id="QXGE01000138">
    <property type="protein sequence ID" value="KAE9322986.1"/>
    <property type="molecule type" value="Genomic_DNA"/>
</dbReference>
<dbReference type="EMBL" id="QXGD01000050">
    <property type="protein sequence ID" value="KAE9256125.1"/>
    <property type="molecule type" value="Genomic_DNA"/>
</dbReference>
<dbReference type="EMBL" id="QXFY01000036">
    <property type="protein sequence ID" value="KAE9360991.1"/>
    <property type="molecule type" value="Genomic_DNA"/>
</dbReference>
<dbReference type="Proteomes" id="UP000488956">
    <property type="component" value="Unassembled WGS sequence"/>
</dbReference>
<accession>A0A6A3T464</accession>
<evidence type="ECO:0000313" key="21">
    <source>
        <dbReference type="Proteomes" id="UP000488956"/>
    </source>
</evidence>
<evidence type="ECO:0000256" key="1">
    <source>
        <dbReference type="SAM" id="MobiDB-lite"/>
    </source>
</evidence>
<evidence type="ECO:0000313" key="13">
    <source>
        <dbReference type="Proteomes" id="UP000433483"/>
    </source>
</evidence>
<evidence type="ECO:0000313" key="4">
    <source>
        <dbReference type="EMBL" id="KAE9128952.1"/>
    </source>
</evidence>
<organism evidence="4 17">
    <name type="scientific">Phytophthora fragariae</name>
    <dbReference type="NCBI Taxonomy" id="53985"/>
    <lineage>
        <taxon>Eukaryota</taxon>
        <taxon>Sar</taxon>
        <taxon>Stramenopiles</taxon>
        <taxon>Oomycota</taxon>
        <taxon>Peronosporomycetes</taxon>
        <taxon>Peronosporales</taxon>
        <taxon>Peronosporaceae</taxon>
        <taxon>Phytophthora</taxon>
    </lineage>
</organism>
<evidence type="ECO:0000313" key="3">
    <source>
        <dbReference type="EMBL" id="KAE9021742.1"/>
    </source>
</evidence>
<evidence type="ECO:0000313" key="9">
    <source>
        <dbReference type="EMBL" id="KAE9256125.1"/>
    </source>
</evidence>